<gene>
    <name evidence="5 6" type="primary">ppa</name>
    <name evidence="6" type="ORF">lam_915</name>
</gene>
<name>U6B952_9HYPH</name>
<evidence type="ECO:0000313" key="6">
    <source>
        <dbReference type="EMBL" id="AHA28247.1"/>
    </source>
</evidence>
<comment type="subcellular location">
    <subcellularLocation>
        <location evidence="5">Cytoplasm</location>
    </subcellularLocation>
</comment>
<accession>U6B952</accession>
<comment type="catalytic activity">
    <reaction evidence="5">
        <text>diphosphate + H2O = 2 phosphate + H(+)</text>
        <dbReference type="Rhea" id="RHEA:24576"/>
        <dbReference type="ChEBI" id="CHEBI:15377"/>
        <dbReference type="ChEBI" id="CHEBI:15378"/>
        <dbReference type="ChEBI" id="CHEBI:33019"/>
        <dbReference type="ChEBI" id="CHEBI:43474"/>
        <dbReference type="EC" id="3.6.1.1"/>
    </reaction>
</comment>
<organism evidence="6 7">
    <name type="scientific">Candidatus Liberibacter americanus str. Sao Paulo</name>
    <dbReference type="NCBI Taxonomy" id="1261131"/>
    <lineage>
        <taxon>Bacteria</taxon>
        <taxon>Pseudomonadati</taxon>
        <taxon>Pseudomonadota</taxon>
        <taxon>Alphaproteobacteria</taxon>
        <taxon>Hyphomicrobiales</taxon>
        <taxon>Rhizobiaceae</taxon>
        <taxon>Liberibacter</taxon>
    </lineage>
</organism>
<dbReference type="HAMAP" id="MF_00209">
    <property type="entry name" value="Inorganic_PPase"/>
    <property type="match status" value="1"/>
</dbReference>
<comment type="subunit">
    <text evidence="5">Homohexamer.</text>
</comment>
<dbReference type="PROSITE" id="PS00387">
    <property type="entry name" value="PPASE"/>
    <property type="match status" value="1"/>
</dbReference>
<evidence type="ECO:0000256" key="5">
    <source>
        <dbReference type="HAMAP-Rule" id="MF_00209"/>
    </source>
</evidence>
<dbReference type="PANTHER" id="PTHR10286">
    <property type="entry name" value="INORGANIC PYROPHOSPHATASE"/>
    <property type="match status" value="1"/>
</dbReference>
<dbReference type="Proteomes" id="UP000017862">
    <property type="component" value="Chromosome"/>
</dbReference>
<keyword evidence="5" id="KW-0963">Cytoplasm</keyword>
<feature type="binding site" evidence="5">
    <location>
        <position position="115"/>
    </location>
    <ligand>
        <name>Mg(2+)</name>
        <dbReference type="ChEBI" id="CHEBI:18420"/>
        <label>1</label>
    </ligand>
</feature>
<evidence type="ECO:0000256" key="3">
    <source>
        <dbReference type="ARBA" id="ARBA00022801"/>
    </source>
</evidence>
<proteinExistence type="inferred from homology"/>
<dbReference type="STRING" id="1261131.lam_915"/>
<dbReference type="PATRIC" id="fig|1261131.3.peg.876"/>
<evidence type="ECO:0000256" key="2">
    <source>
        <dbReference type="ARBA" id="ARBA00022723"/>
    </source>
</evidence>
<feature type="binding site" evidence="5">
    <location>
        <position position="83"/>
    </location>
    <ligand>
        <name>Mg(2+)</name>
        <dbReference type="ChEBI" id="CHEBI:18420"/>
        <label>2</label>
    </ligand>
</feature>
<comment type="similarity">
    <text evidence="5">Belongs to the PPase family.</text>
</comment>
<dbReference type="Gene3D" id="3.90.80.10">
    <property type="entry name" value="Inorganic pyrophosphatase"/>
    <property type="match status" value="1"/>
</dbReference>
<evidence type="ECO:0000313" key="7">
    <source>
        <dbReference type="Proteomes" id="UP000017862"/>
    </source>
</evidence>
<dbReference type="GO" id="GO:0005737">
    <property type="term" value="C:cytoplasm"/>
    <property type="evidence" value="ECO:0007669"/>
    <property type="project" value="UniProtKB-SubCell"/>
</dbReference>
<dbReference type="InterPro" id="IPR036649">
    <property type="entry name" value="Pyrophosphatase_sf"/>
</dbReference>
<feature type="binding site" evidence="5">
    <location>
        <position position="42"/>
    </location>
    <ligand>
        <name>substrate</name>
    </ligand>
</feature>
<comment type="cofactor">
    <cofactor evidence="1 5">
        <name>Mg(2+)</name>
        <dbReference type="ChEBI" id="CHEBI:18420"/>
    </cofactor>
</comment>
<dbReference type="HOGENOM" id="CLU_073198_1_0_5"/>
<feature type="binding site" evidence="5">
    <location>
        <position position="56"/>
    </location>
    <ligand>
        <name>substrate</name>
    </ligand>
</feature>
<keyword evidence="3 5" id="KW-0378">Hydrolase</keyword>
<dbReference type="KEGG" id="lar:lam_915"/>
<evidence type="ECO:0000256" key="4">
    <source>
        <dbReference type="ARBA" id="ARBA00022842"/>
    </source>
</evidence>
<dbReference type="AlphaFoldDB" id="U6B952"/>
<feature type="binding site" evidence="5">
    <location>
        <position position="68"/>
    </location>
    <ligand>
        <name>substrate</name>
    </ligand>
</feature>
<feature type="binding site" evidence="5">
    <location>
        <position position="154"/>
    </location>
    <ligand>
        <name>substrate</name>
    </ligand>
</feature>
<dbReference type="GO" id="GO:0006796">
    <property type="term" value="P:phosphate-containing compound metabolic process"/>
    <property type="evidence" value="ECO:0007669"/>
    <property type="project" value="InterPro"/>
</dbReference>
<dbReference type="EC" id="3.6.1.1" evidence="5"/>
<comment type="function">
    <text evidence="5">Catalyzes the hydrolysis of inorganic pyrophosphate (PPi) forming two phosphate ions.</text>
</comment>
<keyword evidence="7" id="KW-1185">Reference proteome</keyword>
<evidence type="ECO:0000256" key="1">
    <source>
        <dbReference type="ARBA" id="ARBA00001946"/>
    </source>
</evidence>
<dbReference type="eggNOG" id="COG0221">
    <property type="taxonomic scope" value="Bacteria"/>
</dbReference>
<dbReference type="EMBL" id="CP006604">
    <property type="protein sequence ID" value="AHA28247.1"/>
    <property type="molecule type" value="Genomic_DNA"/>
</dbReference>
<dbReference type="GO" id="GO:0000287">
    <property type="term" value="F:magnesium ion binding"/>
    <property type="evidence" value="ECO:0007669"/>
    <property type="project" value="UniProtKB-UniRule"/>
</dbReference>
<keyword evidence="2 5" id="KW-0479">Metal-binding</keyword>
<keyword evidence="4 5" id="KW-0460">Magnesium</keyword>
<reference evidence="6 7" key="1">
    <citation type="journal article" date="2014" name="Mol. Plant Microbe Interact.">
        <title>The complete genome sequence of Candidatus Liberibacter americanus, associated with citrus Huanglongbing.</title>
        <authorList>
            <person name="Wulff N.A."/>
            <person name="Zhang S."/>
            <person name="Setubal J.C."/>
            <person name="Almeida N.F."/>
            <person name="Martins E.C."/>
            <person name="Harakava R."/>
            <person name="Kumar D."/>
            <person name="Rangel L.T."/>
            <person name="Foissac X."/>
            <person name="Bove J."/>
            <person name="Gabriel D.W."/>
        </authorList>
    </citation>
    <scope>NUCLEOTIDE SEQUENCE [LARGE SCALE GENOMIC DNA]</scope>
    <source>
        <strain evidence="6 7">Sao Paulo</strain>
    </source>
</reference>
<dbReference type="CDD" id="cd00412">
    <property type="entry name" value="pyrophosphatase"/>
    <property type="match status" value="1"/>
</dbReference>
<dbReference type="NCBIfam" id="NF002317">
    <property type="entry name" value="PRK01250.1"/>
    <property type="match status" value="1"/>
</dbReference>
<dbReference type="Pfam" id="PF00719">
    <property type="entry name" value="Pyrophosphatase"/>
    <property type="match status" value="1"/>
</dbReference>
<dbReference type="SUPFAM" id="SSF50324">
    <property type="entry name" value="Inorganic pyrophosphatase"/>
    <property type="match status" value="1"/>
</dbReference>
<feature type="binding site" evidence="5">
    <location>
        <position position="83"/>
    </location>
    <ligand>
        <name>Mg(2+)</name>
        <dbReference type="ChEBI" id="CHEBI:18420"/>
        <label>1</label>
    </ligand>
</feature>
<dbReference type="GO" id="GO:0004427">
    <property type="term" value="F:inorganic diphosphate phosphatase activity"/>
    <property type="evidence" value="ECO:0007669"/>
    <property type="project" value="UniProtKB-UniRule"/>
</dbReference>
<protein>
    <recommendedName>
        <fullName evidence="5">Inorganic pyrophosphatase</fullName>
        <ecNumber evidence="5">3.6.1.1</ecNumber>
    </recommendedName>
    <alternativeName>
        <fullName evidence="5">Pyrophosphate phospho-hydrolase</fullName>
        <shortName evidence="5">PPase</shortName>
    </alternativeName>
</protein>
<feature type="binding site" evidence="5">
    <location>
        <position position="78"/>
    </location>
    <ligand>
        <name>Mg(2+)</name>
        <dbReference type="ChEBI" id="CHEBI:18420"/>
        <label>1</label>
    </ligand>
</feature>
<dbReference type="InterPro" id="IPR008162">
    <property type="entry name" value="Pyrophosphatase"/>
</dbReference>
<sequence>MQHAHDNIGEDFMKLDEISIGINAPTDVNVLIEIPLGGHSIKYEMDKNSGRLVVDRFISTSMFYPGNYGFIPHTLSDDGDPIDVIIYSADSILPGAVISARPIGVMKMEDDGGMDEKIIAVPSKHITNLYDSVKSYKDIPNAFLQKVEHFFKSYKDLDSGKWSKLDGWEGIDVAHKLIESAINRYTK</sequence>